<dbReference type="AlphaFoldDB" id="A0A8X6X4T5"/>
<sequence length="95" mass="10485">MKFNYRSVAGLLEETPYHFLLIKKRNALEFDPGNIVTIQFSPIPRSNDAGIPNPGIDGPTKNNATGPCPVERTIPFSQAVLAVVKPQLRSSYPYV</sequence>
<comment type="caution">
    <text evidence="2">The sequence shown here is derived from an EMBL/GenBank/DDBJ whole genome shotgun (WGS) entry which is preliminary data.</text>
</comment>
<dbReference type="OrthoDB" id="8351529at2759"/>
<evidence type="ECO:0000313" key="3">
    <source>
        <dbReference type="Proteomes" id="UP000886998"/>
    </source>
</evidence>
<reference evidence="2" key="1">
    <citation type="submission" date="2020-08" db="EMBL/GenBank/DDBJ databases">
        <title>Multicomponent nature underlies the extraordinary mechanical properties of spider dragline silk.</title>
        <authorList>
            <person name="Kono N."/>
            <person name="Nakamura H."/>
            <person name="Mori M."/>
            <person name="Yoshida Y."/>
            <person name="Ohtoshi R."/>
            <person name="Malay A.D."/>
            <person name="Moran D.A.P."/>
            <person name="Tomita M."/>
            <person name="Numata K."/>
            <person name="Arakawa K."/>
        </authorList>
    </citation>
    <scope>NUCLEOTIDE SEQUENCE</scope>
</reference>
<evidence type="ECO:0000256" key="1">
    <source>
        <dbReference type="SAM" id="MobiDB-lite"/>
    </source>
</evidence>
<dbReference type="EMBL" id="BMAV01005193">
    <property type="protein sequence ID" value="GFY46101.1"/>
    <property type="molecule type" value="Genomic_DNA"/>
</dbReference>
<keyword evidence="3" id="KW-1185">Reference proteome</keyword>
<gene>
    <name evidence="2" type="ORF">TNIN_58971</name>
</gene>
<protein>
    <submittedName>
        <fullName evidence="2">Uncharacterized protein</fullName>
    </submittedName>
</protein>
<dbReference type="Proteomes" id="UP000886998">
    <property type="component" value="Unassembled WGS sequence"/>
</dbReference>
<proteinExistence type="predicted"/>
<organism evidence="2 3">
    <name type="scientific">Trichonephila inaurata madagascariensis</name>
    <dbReference type="NCBI Taxonomy" id="2747483"/>
    <lineage>
        <taxon>Eukaryota</taxon>
        <taxon>Metazoa</taxon>
        <taxon>Ecdysozoa</taxon>
        <taxon>Arthropoda</taxon>
        <taxon>Chelicerata</taxon>
        <taxon>Arachnida</taxon>
        <taxon>Araneae</taxon>
        <taxon>Araneomorphae</taxon>
        <taxon>Entelegynae</taxon>
        <taxon>Araneoidea</taxon>
        <taxon>Nephilidae</taxon>
        <taxon>Trichonephila</taxon>
        <taxon>Trichonephila inaurata</taxon>
    </lineage>
</organism>
<evidence type="ECO:0000313" key="2">
    <source>
        <dbReference type="EMBL" id="GFY46101.1"/>
    </source>
</evidence>
<name>A0A8X6X4T5_9ARAC</name>
<feature type="region of interest" description="Disordered" evidence="1">
    <location>
        <begin position="48"/>
        <end position="69"/>
    </location>
</feature>
<accession>A0A8X6X4T5</accession>